<dbReference type="Proteomes" id="UP001153334">
    <property type="component" value="Unassembled WGS sequence"/>
</dbReference>
<evidence type="ECO:0000313" key="2">
    <source>
        <dbReference type="Proteomes" id="UP001153334"/>
    </source>
</evidence>
<keyword evidence="2" id="KW-1185">Reference proteome</keyword>
<sequence>MAPVQFKSQLEASSYLAPGGGQLYSPLREKIVSQALSQGYDQGSMMEHGVVWADDQDPWGHIMNAKFPHCVSASNFRFFESFEEHLKDKFQDLMKVRGIGVIVKSSTLDIKRPVSYPDSIIVANRIDEVKADRYHMTTTMWSLRQQSPVAESNGWVVFYDYSKGKPSSLVQAGGVYANLYASLVEKSKIASQKRVEWAQIHNKNCRSSMSISLSPSPGRVLTEEIDKLFGVCQETFNLPEEVKQAYYHDIPRTFSGFKPRGQTKTEKGEPDRYESFTFSQDGLMGNTTQELPLMLRPHVPLITSYLKHCQDIVAIIASALAKRLGLPKDTFTTLQSPYKPSGTNIRWLKAFASRAEEDLKTALMHHTDFGTMTLLANVVGGLQILTPGRSVTDEAAWLWVRPKPNCLIINMGDAIVKWTGGLLRSNMHRVRHAPGDQRYVDKYSLVYLVRPERMASMRKLVGVSTGGVNGNDQDDSDDDLTAWEWEVKKAMAMVRPEFVSSTKAAIA</sequence>
<reference evidence="1" key="1">
    <citation type="submission" date="2022-11" db="EMBL/GenBank/DDBJ databases">
        <title>Genome Sequence of Nemania bipapillata.</title>
        <authorList>
            <person name="Buettner E."/>
        </authorList>
    </citation>
    <scope>NUCLEOTIDE SEQUENCE</scope>
    <source>
        <strain evidence="1">CP14</strain>
    </source>
</reference>
<organism evidence="1 2">
    <name type="scientific">Nemania bipapillata</name>
    <dbReference type="NCBI Taxonomy" id="110536"/>
    <lineage>
        <taxon>Eukaryota</taxon>
        <taxon>Fungi</taxon>
        <taxon>Dikarya</taxon>
        <taxon>Ascomycota</taxon>
        <taxon>Pezizomycotina</taxon>
        <taxon>Sordariomycetes</taxon>
        <taxon>Xylariomycetidae</taxon>
        <taxon>Xylariales</taxon>
        <taxon>Xylariaceae</taxon>
        <taxon>Nemania</taxon>
    </lineage>
</organism>
<gene>
    <name evidence="1" type="ORF">ONZ43_g582</name>
</gene>
<protein>
    <submittedName>
        <fullName evidence="1">Uncharacterized protein</fullName>
    </submittedName>
</protein>
<name>A0ACC2J7M9_9PEZI</name>
<evidence type="ECO:0000313" key="1">
    <source>
        <dbReference type="EMBL" id="KAJ8123483.1"/>
    </source>
</evidence>
<comment type="caution">
    <text evidence="1">The sequence shown here is derived from an EMBL/GenBank/DDBJ whole genome shotgun (WGS) entry which is preliminary data.</text>
</comment>
<dbReference type="EMBL" id="JAPESX010000079">
    <property type="protein sequence ID" value="KAJ8123483.1"/>
    <property type="molecule type" value="Genomic_DNA"/>
</dbReference>
<proteinExistence type="predicted"/>
<accession>A0ACC2J7M9</accession>